<sequence>MGLLRLRYGPCKMTSPRPCSIVSARARSPSSPRIEASVEAAAAATATAEEESEEGIAEAAGSSPADGHVHPGPQLSALATRTLSPRPGESPFLISIQRRNLAAGNAAYGAAATAALTAGLASILYLNKNTYGQVSEAFAKKTRLLPRTCGVRRGDHEGQIRAPLRDVVFKKAALWTDKVINAFEPRRVPYGPNGLADMTDEEYERRDPHCGEFDWER</sequence>
<keyword evidence="3" id="KW-1185">Reference proteome</keyword>
<dbReference type="EnsemblPlants" id="OMERI05G19250.1">
    <property type="protein sequence ID" value="OMERI05G19250.1"/>
    <property type="gene ID" value="OMERI05G19250"/>
</dbReference>
<evidence type="ECO:0000256" key="1">
    <source>
        <dbReference type="SAM" id="MobiDB-lite"/>
    </source>
</evidence>
<reference evidence="2" key="1">
    <citation type="submission" date="2015-04" db="UniProtKB">
        <authorList>
            <consortium name="EnsemblPlants"/>
        </authorList>
    </citation>
    <scope>IDENTIFICATION</scope>
</reference>
<accession>A0A0E0DTF4</accession>
<evidence type="ECO:0000313" key="3">
    <source>
        <dbReference type="Proteomes" id="UP000008021"/>
    </source>
</evidence>
<feature type="region of interest" description="Disordered" evidence="1">
    <location>
        <begin position="22"/>
        <end position="74"/>
    </location>
</feature>
<dbReference type="HOGENOM" id="CLU_1274007_0_0_1"/>
<dbReference type="STRING" id="40149.A0A0E0DTF4"/>
<name>A0A0E0DTF4_9ORYZ</name>
<proteinExistence type="predicted"/>
<dbReference type="Proteomes" id="UP000008021">
    <property type="component" value="Chromosome 5"/>
</dbReference>
<evidence type="ECO:0000313" key="2">
    <source>
        <dbReference type="EnsemblPlants" id="OMERI05G19250.1"/>
    </source>
</evidence>
<dbReference type="Gramene" id="OMERI05G19250.1">
    <property type="protein sequence ID" value="OMERI05G19250.1"/>
    <property type="gene ID" value="OMERI05G19250"/>
</dbReference>
<feature type="compositionally biased region" description="Low complexity" evidence="1">
    <location>
        <begin position="22"/>
        <end position="47"/>
    </location>
</feature>
<reference evidence="2" key="2">
    <citation type="submission" date="2018-05" db="EMBL/GenBank/DDBJ databases">
        <title>OmerRS3 (Oryza meridionalis Reference Sequence Version 3).</title>
        <authorList>
            <person name="Zhang J."/>
            <person name="Kudrna D."/>
            <person name="Lee S."/>
            <person name="Talag J."/>
            <person name="Welchert J."/>
            <person name="Wing R.A."/>
        </authorList>
    </citation>
    <scope>NUCLEOTIDE SEQUENCE [LARGE SCALE GENOMIC DNA]</scope>
    <source>
        <strain evidence="2">cv. OR44</strain>
    </source>
</reference>
<organism evidence="2">
    <name type="scientific">Oryza meridionalis</name>
    <dbReference type="NCBI Taxonomy" id="40149"/>
    <lineage>
        <taxon>Eukaryota</taxon>
        <taxon>Viridiplantae</taxon>
        <taxon>Streptophyta</taxon>
        <taxon>Embryophyta</taxon>
        <taxon>Tracheophyta</taxon>
        <taxon>Spermatophyta</taxon>
        <taxon>Magnoliopsida</taxon>
        <taxon>Liliopsida</taxon>
        <taxon>Poales</taxon>
        <taxon>Poaceae</taxon>
        <taxon>BOP clade</taxon>
        <taxon>Oryzoideae</taxon>
        <taxon>Oryzeae</taxon>
        <taxon>Oryzinae</taxon>
        <taxon>Oryza</taxon>
    </lineage>
</organism>
<protein>
    <submittedName>
        <fullName evidence="2">Uncharacterized protein</fullName>
    </submittedName>
</protein>
<dbReference type="AlphaFoldDB" id="A0A0E0DTF4"/>